<reference evidence="1" key="1">
    <citation type="journal article" date="2021" name="Environ. Microbiol.">
        <title>Gene family expansions and transcriptome signatures uncover fungal adaptations to wood decay.</title>
        <authorList>
            <person name="Hage H."/>
            <person name="Miyauchi S."/>
            <person name="Viragh M."/>
            <person name="Drula E."/>
            <person name="Min B."/>
            <person name="Chaduli D."/>
            <person name="Navarro D."/>
            <person name="Favel A."/>
            <person name="Norest M."/>
            <person name="Lesage-Meessen L."/>
            <person name="Balint B."/>
            <person name="Merenyi Z."/>
            <person name="de Eugenio L."/>
            <person name="Morin E."/>
            <person name="Martinez A.T."/>
            <person name="Baldrian P."/>
            <person name="Stursova M."/>
            <person name="Martinez M.J."/>
            <person name="Novotny C."/>
            <person name="Magnuson J.K."/>
            <person name="Spatafora J.W."/>
            <person name="Maurice S."/>
            <person name="Pangilinan J."/>
            <person name="Andreopoulos W."/>
            <person name="LaButti K."/>
            <person name="Hundley H."/>
            <person name="Na H."/>
            <person name="Kuo A."/>
            <person name="Barry K."/>
            <person name="Lipzen A."/>
            <person name="Henrissat B."/>
            <person name="Riley R."/>
            <person name="Ahrendt S."/>
            <person name="Nagy L.G."/>
            <person name="Grigoriev I.V."/>
            <person name="Martin F."/>
            <person name="Rosso M.N."/>
        </authorList>
    </citation>
    <scope>NUCLEOTIDE SEQUENCE</scope>
    <source>
        <strain evidence="1">CBS 384.51</strain>
    </source>
</reference>
<comment type="caution">
    <text evidence="1">The sequence shown here is derived from an EMBL/GenBank/DDBJ whole genome shotgun (WGS) entry which is preliminary data.</text>
</comment>
<name>A0ACB8ULF1_9APHY</name>
<accession>A0ACB8ULF1</accession>
<dbReference type="Proteomes" id="UP001055072">
    <property type="component" value="Unassembled WGS sequence"/>
</dbReference>
<protein>
    <submittedName>
        <fullName evidence="1">Uncharacterized protein</fullName>
    </submittedName>
</protein>
<sequence>MLEGTFKALGTVRSPQTLIAMQWLALRVRFVEPLPRVKDLLPQDIGKRRWVELEKVGEIVEEMRRLGREAFVVEMGIGSVGQKR</sequence>
<evidence type="ECO:0000313" key="2">
    <source>
        <dbReference type="Proteomes" id="UP001055072"/>
    </source>
</evidence>
<organism evidence="1 2">
    <name type="scientific">Irpex rosettiformis</name>
    <dbReference type="NCBI Taxonomy" id="378272"/>
    <lineage>
        <taxon>Eukaryota</taxon>
        <taxon>Fungi</taxon>
        <taxon>Dikarya</taxon>
        <taxon>Basidiomycota</taxon>
        <taxon>Agaricomycotina</taxon>
        <taxon>Agaricomycetes</taxon>
        <taxon>Polyporales</taxon>
        <taxon>Irpicaceae</taxon>
        <taxon>Irpex</taxon>
    </lineage>
</organism>
<dbReference type="EMBL" id="MU274900">
    <property type="protein sequence ID" value="KAI0095173.1"/>
    <property type="molecule type" value="Genomic_DNA"/>
</dbReference>
<proteinExistence type="predicted"/>
<keyword evidence="2" id="KW-1185">Reference proteome</keyword>
<evidence type="ECO:0000313" key="1">
    <source>
        <dbReference type="EMBL" id="KAI0095173.1"/>
    </source>
</evidence>
<gene>
    <name evidence="1" type="ORF">BDY19DRAFT_988938</name>
</gene>